<evidence type="ECO:0000313" key="3">
    <source>
        <dbReference type="Proteomes" id="UP000196102"/>
    </source>
</evidence>
<name>A0A1Z8B613_9FLAO</name>
<dbReference type="InterPro" id="IPR005532">
    <property type="entry name" value="SUMF_dom"/>
</dbReference>
<dbReference type="Gene3D" id="3.90.1580.10">
    <property type="entry name" value="paralog of FGE (formylglycine-generating enzyme)"/>
    <property type="match status" value="1"/>
</dbReference>
<organism evidence="2 3">
    <name type="scientific">Nonlabens dokdonensis</name>
    <dbReference type="NCBI Taxonomy" id="328515"/>
    <lineage>
        <taxon>Bacteria</taxon>
        <taxon>Pseudomonadati</taxon>
        <taxon>Bacteroidota</taxon>
        <taxon>Flavobacteriia</taxon>
        <taxon>Flavobacteriales</taxon>
        <taxon>Flavobacteriaceae</taxon>
        <taxon>Nonlabens</taxon>
    </lineage>
</organism>
<dbReference type="AlphaFoldDB" id="A0A1Z8B613"/>
<gene>
    <name evidence="2" type="ORF">A9Q93_04375</name>
</gene>
<proteinExistence type="predicted"/>
<dbReference type="InterPro" id="IPR016187">
    <property type="entry name" value="CTDL_fold"/>
</dbReference>
<dbReference type="Proteomes" id="UP000196102">
    <property type="component" value="Unassembled WGS sequence"/>
</dbReference>
<dbReference type="SUPFAM" id="SSF56436">
    <property type="entry name" value="C-type lectin-like"/>
    <property type="match status" value="1"/>
</dbReference>
<accession>A0A1Z8B613</accession>
<dbReference type="InterPro" id="IPR042095">
    <property type="entry name" value="SUMF_sf"/>
</dbReference>
<dbReference type="EMBL" id="MAAX01000073">
    <property type="protein sequence ID" value="OUS18005.1"/>
    <property type="molecule type" value="Genomic_DNA"/>
</dbReference>
<dbReference type="Pfam" id="PF03781">
    <property type="entry name" value="FGE-sulfatase"/>
    <property type="match status" value="1"/>
</dbReference>
<sequence>MMIKITKYSVVIILLFLLTTSCGLFRSIDSNDPYQIDPTTPPGTIKLTENLYIDRVPVTNLMYKEFLSNVENYWSLEKHEKLKSFPRYDLDKDSVFIPWTGNTRLLMEVTHQDPRKMLTTKLSMGNYSSSPFFQWHPVVDISKKQAELYCLWRTDLANSVYAIKSKNKSQRARFPYKVKYRLPTQKEVVAAQNKLEREFKLTKYQDQIYAYTGDFSLFRRMQDDKSQMTIMEIKEIAKDGIYNSLLDRRLEYYDQEELKTGFRCICEILDEDDDVVLDD</sequence>
<evidence type="ECO:0000313" key="2">
    <source>
        <dbReference type="EMBL" id="OUS18005.1"/>
    </source>
</evidence>
<dbReference type="PROSITE" id="PS51257">
    <property type="entry name" value="PROKAR_LIPOPROTEIN"/>
    <property type="match status" value="1"/>
</dbReference>
<evidence type="ECO:0000259" key="1">
    <source>
        <dbReference type="Pfam" id="PF03781"/>
    </source>
</evidence>
<feature type="domain" description="Sulfatase-modifying factor enzyme-like" evidence="1">
    <location>
        <begin position="35"/>
        <end position="193"/>
    </location>
</feature>
<comment type="caution">
    <text evidence="2">The sequence shown here is derived from an EMBL/GenBank/DDBJ whole genome shotgun (WGS) entry which is preliminary data.</text>
</comment>
<protein>
    <recommendedName>
        <fullName evidence="1">Sulfatase-modifying factor enzyme-like domain-containing protein</fullName>
    </recommendedName>
</protein>
<reference evidence="3" key="1">
    <citation type="journal article" date="2017" name="Proc. Natl. Acad. Sci. U.S.A.">
        <title>Simulation of Deepwater Horizon oil plume reveals substrate specialization within a complex community of hydrocarbon-degraders.</title>
        <authorList>
            <person name="Hu P."/>
            <person name="Dubinsky E.A."/>
            <person name="Probst A.J."/>
            <person name="Wang J."/>
            <person name="Sieber C.M.K."/>
            <person name="Tom L.M."/>
            <person name="Gardinali P."/>
            <person name="Banfield J.F."/>
            <person name="Atlas R.M."/>
            <person name="Andersen G.L."/>
        </authorList>
    </citation>
    <scope>NUCLEOTIDE SEQUENCE [LARGE SCALE GENOMIC DNA]</scope>
</reference>